<dbReference type="InterPro" id="IPR036388">
    <property type="entry name" value="WH-like_DNA-bd_sf"/>
</dbReference>
<sequence length="471" mass="49665">MLASSTPAPSSLTGGAPSGSSLDPESEELKKTYLSLLPSVQIIEICLTLESHVPSHVRKGIWPADLQAAIYALRQTSAGNASHSDVNPSLAEDTAPTTQHVLADTLLQTPEQSTAPSLQGSKDESPPMRSLWDGMSENRMSSTPAAQDISTPGPAAAIQPQQQVPATQDAAPSAVPPAQPPPSSMIHPPSPKPSTPTASTSTAHAPANGQQASLQPLDPQSSSTTRTSTPQTQPPVPYPYAPYGYPLQPQPQQASYPHAPYFPPPPSHGYPSHYPYPGYPPPPGYPSPPPPPPTASGHAPSHPPHPASSANGHGHSLFTSTPLVRSSHPHASPHPHHHPHAPHPGMPGASGSVQSPPHPPPHSHPHPHAHAEDLPSYEDMIVEALLDTADPEGAAPKDLFAWMALRYPLQTNFRPSASQALQKAFKRGRLEKTPSGKYRLNPTWEGGAVSRFLGCYFPISTLISSSVSAHS</sequence>
<feature type="compositionally biased region" description="Low complexity" evidence="2">
    <location>
        <begin position="219"/>
        <end position="231"/>
    </location>
</feature>
<evidence type="ECO:0000256" key="1">
    <source>
        <dbReference type="ARBA" id="ARBA00020833"/>
    </source>
</evidence>
<dbReference type="EMBL" id="KV722475">
    <property type="protein sequence ID" value="OCH87717.1"/>
    <property type="molecule type" value="Genomic_DNA"/>
</dbReference>
<dbReference type="GO" id="GO:0003677">
    <property type="term" value="F:DNA binding"/>
    <property type="evidence" value="ECO:0007669"/>
    <property type="project" value="InterPro"/>
</dbReference>
<dbReference type="Proteomes" id="UP000250043">
    <property type="component" value="Unassembled WGS sequence"/>
</dbReference>
<feature type="compositionally biased region" description="Low complexity" evidence="2">
    <location>
        <begin position="241"/>
        <end position="259"/>
    </location>
</feature>
<feature type="compositionally biased region" description="Polar residues" evidence="2">
    <location>
        <begin position="1"/>
        <end position="23"/>
    </location>
</feature>
<feature type="region of interest" description="Disordered" evidence="2">
    <location>
        <begin position="109"/>
        <end position="263"/>
    </location>
</feature>
<feature type="compositionally biased region" description="Low complexity" evidence="2">
    <location>
        <begin position="195"/>
        <end position="207"/>
    </location>
</feature>
<evidence type="ECO:0000256" key="2">
    <source>
        <dbReference type="SAM" id="MobiDB-lite"/>
    </source>
</evidence>
<feature type="compositionally biased region" description="Polar residues" evidence="2">
    <location>
        <begin position="138"/>
        <end position="150"/>
    </location>
</feature>
<feature type="compositionally biased region" description="Pro residues" evidence="2">
    <location>
        <begin position="174"/>
        <end position="194"/>
    </location>
</feature>
<dbReference type="OrthoDB" id="5863171at2759"/>
<feature type="compositionally biased region" description="Pro residues" evidence="2">
    <location>
        <begin position="285"/>
        <end position="294"/>
    </location>
</feature>
<name>A0A8E2DI27_9APHY</name>
<reference evidence="4 5" key="1">
    <citation type="submission" date="2016-07" db="EMBL/GenBank/DDBJ databases">
        <title>Draft genome of the white-rot fungus Obba rivulosa 3A-2.</title>
        <authorList>
            <consortium name="DOE Joint Genome Institute"/>
            <person name="Miettinen O."/>
            <person name="Riley R."/>
            <person name="Acob R."/>
            <person name="Barry K."/>
            <person name="Cullen D."/>
            <person name="De Vries R."/>
            <person name="Hainaut M."/>
            <person name="Hatakka A."/>
            <person name="Henrissat B."/>
            <person name="Hilden K."/>
            <person name="Kuo R."/>
            <person name="Labutti K."/>
            <person name="Lipzen A."/>
            <person name="Makela M.R."/>
            <person name="Sandor L."/>
            <person name="Spatafora J.W."/>
            <person name="Grigoriev I.V."/>
            <person name="Hibbett D.S."/>
        </authorList>
    </citation>
    <scope>NUCLEOTIDE SEQUENCE [LARGE SCALE GENOMIC DNA]</scope>
    <source>
        <strain evidence="4 5">3A-2</strain>
    </source>
</reference>
<dbReference type="Gene3D" id="1.10.10.10">
    <property type="entry name" value="Winged helix-like DNA-binding domain superfamily/Winged helix DNA-binding domain"/>
    <property type="match status" value="1"/>
</dbReference>
<dbReference type="SUPFAM" id="SSF46785">
    <property type="entry name" value="Winged helix' DNA-binding domain"/>
    <property type="match status" value="1"/>
</dbReference>
<evidence type="ECO:0000259" key="3">
    <source>
        <dbReference type="PROSITE" id="PS51504"/>
    </source>
</evidence>
<gene>
    <name evidence="4" type="ORF">OBBRIDRAFT_135507</name>
</gene>
<dbReference type="InterPro" id="IPR005818">
    <property type="entry name" value="Histone_H1/H5_H15"/>
</dbReference>
<proteinExistence type="predicted"/>
<dbReference type="Pfam" id="PF00538">
    <property type="entry name" value="Linker_histone"/>
    <property type="match status" value="1"/>
</dbReference>
<evidence type="ECO:0000313" key="5">
    <source>
        <dbReference type="Proteomes" id="UP000250043"/>
    </source>
</evidence>
<dbReference type="GO" id="GO:0006334">
    <property type="term" value="P:nucleosome assembly"/>
    <property type="evidence" value="ECO:0007669"/>
    <property type="project" value="InterPro"/>
</dbReference>
<feature type="compositionally biased region" description="Polar residues" evidence="2">
    <location>
        <begin position="109"/>
        <end position="120"/>
    </location>
</feature>
<feature type="compositionally biased region" description="Basic residues" evidence="2">
    <location>
        <begin position="327"/>
        <end position="341"/>
    </location>
</feature>
<feature type="compositionally biased region" description="Low complexity" evidence="2">
    <location>
        <begin position="152"/>
        <end position="173"/>
    </location>
</feature>
<accession>A0A8E2DI27</accession>
<dbReference type="AlphaFoldDB" id="A0A8E2DI27"/>
<evidence type="ECO:0000313" key="4">
    <source>
        <dbReference type="EMBL" id="OCH87717.1"/>
    </source>
</evidence>
<keyword evidence="5" id="KW-1185">Reference proteome</keyword>
<protein>
    <recommendedName>
        <fullName evidence="1">Histone H1</fullName>
    </recommendedName>
</protein>
<feature type="region of interest" description="Disordered" evidence="2">
    <location>
        <begin position="285"/>
        <end position="372"/>
    </location>
</feature>
<organism evidence="4 5">
    <name type="scientific">Obba rivulosa</name>
    <dbReference type="NCBI Taxonomy" id="1052685"/>
    <lineage>
        <taxon>Eukaryota</taxon>
        <taxon>Fungi</taxon>
        <taxon>Dikarya</taxon>
        <taxon>Basidiomycota</taxon>
        <taxon>Agaricomycotina</taxon>
        <taxon>Agaricomycetes</taxon>
        <taxon>Polyporales</taxon>
        <taxon>Gelatoporiaceae</taxon>
        <taxon>Obba</taxon>
    </lineage>
</organism>
<dbReference type="InterPro" id="IPR036390">
    <property type="entry name" value="WH_DNA-bd_sf"/>
</dbReference>
<feature type="domain" description="H15" evidence="3">
    <location>
        <begin position="373"/>
        <end position="442"/>
    </location>
</feature>
<dbReference type="PROSITE" id="PS51504">
    <property type="entry name" value="H15"/>
    <property type="match status" value="1"/>
</dbReference>
<feature type="region of interest" description="Disordered" evidence="2">
    <location>
        <begin position="1"/>
        <end position="27"/>
    </location>
</feature>
<dbReference type="GO" id="GO:0000786">
    <property type="term" value="C:nucleosome"/>
    <property type="evidence" value="ECO:0007669"/>
    <property type="project" value="InterPro"/>
</dbReference>